<evidence type="ECO:0000256" key="1">
    <source>
        <dbReference type="ARBA" id="ARBA00009861"/>
    </source>
</evidence>
<proteinExistence type="inferred from homology"/>
<comment type="similarity">
    <text evidence="1">Belongs to the plant acyltransferase family.</text>
</comment>
<dbReference type="PANTHER" id="PTHR31147">
    <property type="entry name" value="ACYL TRANSFERASE 4"/>
    <property type="match status" value="1"/>
</dbReference>
<reference evidence="4" key="1">
    <citation type="submission" date="2023-03" db="EMBL/GenBank/DDBJ databases">
        <authorList>
            <person name="Julca I."/>
        </authorList>
    </citation>
    <scope>NUCLEOTIDE SEQUENCE</scope>
</reference>
<name>A0AAV1DVQ0_OLDCO</name>
<protein>
    <submittedName>
        <fullName evidence="4">OLC1v1012081C1</fullName>
    </submittedName>
</protein>
<sequence>MLTSSSFNFTVRRQMPELVRPARPTPLETKPLSDIDDQENLRHHTHIIHFYKRRIEFSNDDEKEENDPLKVIKTALAETLVFYYPFAGRLREGSGGKLMVECTGEGVMFIEADADVTLDGFGEEIRPPFPCMKELIFNVPGTDGILHSPLLLIQVTRLQCGGFIFGLRLNHTMSDACGLVQFMTAVSEIARGASTPSILPVWSRELLQYPRNPPKLTNVQDDEHNSPGSDSEATQISVVDGNDKIMVCRSFFFGPSEISTLRTFLPQHIHSQYSTFEVLTACLWRCRTIALEIDPNERVGILFCVNARSKFDPPLPKGYYGNVLAVPLALTTAGELMKNSLGYAAELVMKAKLEVTEEYMKYDASLLVMKGRPIPNISSPILVTDLRRIGLDEVDFGWGKPDYAGIALGNDIGEMNGVHCSYVPTKNKQGEKGVLVPVCLPRFAMEKFVQLFEMMGEGN</sequence>
<organism evidence="4 5">
    <name type="scientific">Oldenlandia corymbosa var. corymbosa</name>
    <dbReference type="NCBI Taxonomy" id="529605"/>
    <lineage>
        <taxon>Eukaryota</taxon>
        <taxon>Viridiplantae</taxon>
        <taxon>Streptophyta</taxon>
        <taxon>Embryophyta</taxon>
        <taxon>Tracheophyta</taxon>
        <taxon>Spermatophyta</taxon>
        <taxon>Magnoliopsida</taxon>
        <taxon>eudicotyledons</taxon>
        <taxon>Gunneridae</taxon>
        <taxon>Pentapetalae</taxon>
        <taxon>asterids</taxon>
        <taxon>lamiids</taxon>
        <taxon>Gentianales</taxon>
        <taxon>Rubiaceae</taxon>
        <taxon>Rubioideae</taxon>
        <taxon>Spermacoceae</taxon>
        <taxon>Hedyotis-Oldenlandia complex</taxon>
        <taxon>Oldenlandia</taxon>
    </lineage>
</organism>
<feature type="region of interest" description="Disordered" evidence="3">
    <location>
        <begin position="213"/>
        <end position="234"/>
    </location>
</feature>
<keyword evidence="5" id="KW-1185">Reference proteome</keyword>
<dbReference type="Proteomes" id="UP001161247">
    <property type="component" value="Chromosome 7"/>
</dbReference>
<accession>A0AAV1DVQ0</accession>
<dbReference type="GO" id="GO:0016740">
    <property type="term" value="F:transferase activity"/>
    <property type="evidence" value="ECO:0007669"/>
    <property type="project" value="UniProtKB-KW"/>
</dbReference>
<gene>
    <name evidence="4" type="ORF">OLC1_LOCUS19086</name>
</gene>
<evidence type="ECO:0000256" key="2">
    <source>
        <dbReference type="ARBA" id="ARBA00022679"/>
    </source>
</evidence>
<dbReference type="AlphaFoldDB" id="A0AAV1DVQ0"/>
<evidence type="ECO:0000313" key="4">
    <source>
        <dbReference type="EMBL" id="CAI9111769.1"/>
    </source>
</evidence>
<dbReference type="EMBL" id="OX459124">
    <property type="protein sequence ID" value="CAI9111769.1"/>
    <property type="molecule type" value="Genomic_DNA"/>
</dbReference>
<dbReference type="InterPro" id="IPR023213">
    <property type="entry name" value="CAT-like_dom_sf"/>
</dbReference>
<evidence type="ECO:0000313" key="5">
    <source>
        <dbReference type="Proteomes" id="UP001161247"/>
    </source>
</evidence>
<dbReference type="InterPro" id="IPR050898">
    <property type="entry name" value="Plant_acyltransferase"/>
</dbReference>
<dbReference type="Pfam" id="PF02458">
    <property type="entry name" value="Transferase"/>
    <property type="match status" value="1"/>
</dbReference>
<keyword evidence="2" id="KW-0808">Transferase</keyword>
<dbReference type="PANTHER" id="PTHR31147:SF66">
    <property type="entry name" value="OS05G0315700 PROTEIN"/>
    <property type="match status" value="1"/>
</dbReference>
<evidence type="ECO:0000256" key="3">
    <source>
        <dbReference type="SAM" id="MobiDB-lite"/>
    </source>
</evidence>
<dbReference type="Gene3D" id="3.30.559.10">
    <property type="entry name" value="Chloramphenicol acetyltransferase-like domain"/>
    <property type="match status" value="2"/>
</dbReference>